<keyword evidence="8" id="KW-0969">Cilium</keyword>
<evidence type="ECO:0000313" key="9">
    <source>
        <dbReference type="Proteomes" id="UP000270678"/>
    </source>
</evidence>
<dbReference type="KEGG" id="plut:EI981_26270"/>
<feature type="coiled-coil region" evidence="5">
    <location>
        <begin position="415"/>
        <end position="460"/>
    </location>
</feature>
<comment type="subunit">
    <text evidence="2 5">Homopentamer.</text>
</comment>
<dbReference type="InterPro" id="IPR003481">
    <property type="entry name" value="FliD_N"/>
</dbReference>
<evidence type="ECO:0000256" key="2">
    <source>
        <dbReference type="ARBA" id="ARBA00011255"/>
    </source>
</evidence>
<accession>A0A3Q9IC80</accession>
<evidence type="ECO:0000259" key="7">
    <source>
        <dbReference type="Pfam" id="PF07195"/>
    </source>
</evidence>
<comment type="similarity">
    <text evidence="1 5">Belongs to the FliD family.</text>
</comment>
<comment type="subcellular location">
    <subcellularLocation>
        <location evidence="5">Secreted</location>
    </subcellularLocation>
    <subcellularLocation>
        <location evidence="5">Bacterial flagellum</location>
    </subcellularLocation>
</comment>
<reference evidence="9" key="1">
    <citation type="submission" date="2018-12" db="EMBL/GenBank/DDBJ databases">
        <title>Complete genome sequence of Paenibacillus sp. MBLB1234.</title>
        <authorList>
            <person name="Nam Y.-D."/>
            <person name="Kang J."/>
            <person name="Chung W.-H."/>
            <person name="Park Y.S."/>
        </authorList>
    </citation>
    <scope>NUCLEOTIDE SEQUENCE [LARGE SCALE GENOMIC DNA]</scope>
    <source>
        <strain evidence="9">MBLB1234</strain>
    </source>
</reference>
<dbReference type="InterPro" id="IPR010809">
    <property type="entry name" value="FliD_C"/>
</dbReference>
<evidence type="ECO:0000256" key="1">
    <source>
        <dbReference type="ARBA" id="ARBA00009764"/>
    </source>
</evidence>
<evidence type="ECO:0000256" key="4">
    <source>
        <dbReference type="ARBA" id="ARBA00023143"/>
    </source>
</evidence>
<keyword evidence="5" id="KW-0964">Secreted</keyword>
<dbReference type="EMBL" id="CP034346">
    <property type="protein sequence ID" value="AZS17590.1"/>
    <property type="molecule type" value="Genomic_DNA"/>
</dbReference>
<dbReference type="GO" id="GO:0005576">
    <property type="term" value="C:extracellular region"/>
    <property type="evidence" value="ECO:0007669"/>
    <property type="project" value="UniProtKB-SubCell"/>
</dbReference>
<dbReference type="RefSeq" id="WP_127003271.1">
    <property type="nucleotide sequence ID" value="NZ_CP034346.1"/>
</dbReference>
<name>A0A3Q9IC80_9BACL</name>
<feature type="domain" description="Flagellar hook-associated protein 2 C-terminal" evidence="7">
    <location>
        <begin position="222"/>
        <end position="459"/>
    </location>
</feature>
<dbReference type="GO" id="GO:0007155">
    <property type="term" value="P:cell adhesion"/>
    <property type="evidence" value="ECO:0007669"/>
    <property type="project" value="InterPro"/>
</dbReference>
<comment type="function">
    <text evidence="5">Required for morphogenesis and for the elongation of the flagellar filament by facilitating polymerization of the flagellin monomers at the tip of growing filament. Forms a capping structure, which prevents flagellin subunits (transported through the central channel of the flagellum) from leaking out without polymerization at the distal end.</text>
</comment>
<dbReference type="Pfam" id="PF07195">
    <property type="entry name" value="FliD_C"/>
    <property type="match status" value="1"/>
</dbReference>
<dbReference type="AlphaFoldDB" id="A0A3Q9IC80"/>
<dbReference type="PANTHER" id="PTHR30288">
    <property type="entry name" value="FLAGELLAR CAP/ASSEMBLY PROTEIN FLID"/>
    <property type="match status" value="1"/>
</dbReference>
<dbReference type="InterPro" id="IPR040026">
    <property type="entry name" value="FliD"/>
</dbReference>
<dbReference type="GO" id="GO:0009424">
    <property type="term" value="C:bacterial-type flagellum hook"/>
    <property type="evidence" value="ECO:0007669"/>
    <property type="project" value="UniProtKB-UniRule"/>
</dbReference>
<keyword evidence="8" id="KW-0282">Flagellum</keyword>
<gene>
    <name evidence="8" type="ORF">EI981_26270</name>
</gene>
<keyword evidence="9" id="KW-1185">Reference proteome</keyword>
<protein>
    <recommendedName>
        <fullName evidence="5">Flagellar hook-associated protein 2</fullName>
        <shortName evidence="5">HAP2</shortName>
    </recommendedName>
    <alternativeName>
        <fullName evidence="5">Flagellar cap protein</fullName>
    </alternativeName>
</protein>
<dbReference type="GO" id="GO:0009421">
    <property type="term" value="C:bacterial-type flagellum filament cap"/>
    <property type="evidence" value="ECO:0007669"/>
    <property type="project" value="InterPro"/>
</dbReference>
<evidence type="ECO:0000256" key="5">
    <source>
        <dbReference type="RuleBase" id="RU362066"/>
    </source>
</evidence>
<dbReference type="Proteomes" id="UP000270678">
    <property type="component" value="Chromosome"/>
</dbReference>
<evidence type="ECO:0000259" key="6">
    <source>
        <dbReference type="Pfam" id="PF02465"/>
    </source>
</evidence>
<dbReference type="Pfam" id="PF02465">
    <property type="entry name" value="FliD_N"/>
    <property type="match status" value="1"/>
</dbReference>
<keyword evidence="4 5" id="KW-0975">Bacterial flagellum</keyword>
<organism evidence="8 9">
    <name type="scientific">Paenibacillus lutimineralis</name>
    <dbReference type="NCBI Taxonomy" id="2707005"/>
    <lineage>
        <taxon>Bacteria</taxon>
        <taxon>Bacillati</taxon>
        <taxon>Bacillota</taxon>
        <taxon>Bacilli</taxon>
        <taxon>Bacillales</taxon>
        <taxon>Paenibacillaceae</taxon>
        <taxon>Paenibacillus</taxon>
    </lineage>
</organism>
<feature type="domain" description="Flagellar hook-associated protein 2 N-terminal" evidence="6">
    <location>
        <begin position="11"/>
        <end position="107"/>
    </location>
</feature>
<dbReference type="PANTHER" id="PTHR30288:SF0">
    <property type="entry name" value="FLAGELLAR HOOK-ASSOCIATED PROTEIN 2"/>
    <property type="match status" value="1"/>
</dbReference>
<keyword evidence="3 5" id="KW-0175">Coiled coil</keyword>
<evidence type="ECO:0000313" key="8">
    <source>
        <dbReference type="EMBL" id="AZS17590.1"/>
    </source>
</evidence>
<dbReference type="OrthoDB" id="9776025at2"/>
<keyword evidence="8" id="KW-0966">Cell projection</keyword>
<evidence type="ECO:0000256" key="3">
    <source>
        <dbReference type="ARBA" id="ARBA00023054"/>
    </source>
</evidence>
<sequence>MMGVSIPGLASGLQTDTLIAKLMSIEKIPYNNLQVKKTNIDNNKSVFNNINLKLKTLRDAATSLSDLDSFKINGGTSSDPSKVAVTVGDNAISGNYTIKVSKLAKPHVVAMNAISVLGSDGKDASFDTDTYKDTIIDVNGKEIKFSDLDLKDKTTNEALAEIAKAINKSDAGVQASVIQTEPGKKSLVLTAKESGEDHKITTSVTGAGSALFTIDGNAGQSAQNAELTINGVKITSSSNTIKDAVPGMTFQLLAEDSTVNVEVKQDVDKIASKIDAFVKAYNEIIDIIKENTKKITNEKDSDGNYKDFKTNLQGDSLLRDLKNELYGIVSGVGAKNNGEGFQLLSQIGIEIDKGATTAATMTGKITFDKELFKEKMAENSAAVEELFRGDNGLGTIAKERLKDWTSVNGLIKMKMDGYESEISFINDQMENMNARLILKEEALNKKFTAMEVALTKLQNEQNWMTSQLNSLTKSKS</sequence>
<dbReference type="GO" id="GO:0071973">
    <property type="term" value="P:bacterial-type flagellum-dependent cell motility"/>
    <property type="evidence" value="ECO:0007669"/>
    <property type="project" value="TreeGrafter"/>
</dbReference>
<proteinExistence type="inferred from homology"/>